<keyword evidence="2 8" id="KW-0813">Transport</keyword>
<organism evidence="10 11">
    <name type="scientific">Kribbella qitaiheensis</name>
    <dbReference type="NCBI Taxonomy" id="1544730"/>
    <lineage>
        <taxon>Bacteria</taxon>
        <taxon>Bacillati</taxon>
        <taxon>Actinomycetota</taxon>
        <taxon>Actinomycetes</taxon>
        <taxon>Propionibacteriales</taxon>
        <taxon>Kribbellaceae</taxon>
        <taxon>Kribbella</taxon>
    </lineage>
</organism>
<protein>
    <submittedName>
        <fullName evidence="10">ABC transporter permease subunit</fullName>
    </submittedName>
</protein>
<proteinExistence type="inferred from homology"/>
<keyword evidence="5 8" id="KW-0812">Transmembrane</keyword>
<feature type="transmembrane region" description="Helical" evidence="8">
    <location>
        <begin position="67"/>
        <end position="88"/>
    </location>
</feature>
<dbReference type="AlphaFoldDB" id="A0A7G6WWX9"/>
<reference evidence="10 11" key="2">
    <citation type="journal article" date="2020" name="Microbiol. Resour. Announc.">
        <title>Antarctic desert soil bacteria exhibit high novel natural product potential, evaluated through long-read genome sequencing and comparative genomics.</title>
        <authorList>
            <person name="Benaud N."/>
            <person name="Edwards R.J."/>
            <person name="Amos T.G."/>
            <person name="D'Agostino P.M."/>
            <person name="Gutierrez-Chavez C."/>
            <person name="Montgomery K."/>
            <person name="Nicetic I."/>
            <person name="Ferrari B.C."/>
        </authorList>
    </citation>
    <scope>NUCLEOTIDE SEQUENCE [LARGE SCALE GENOMIC DNA]</scope>
    <source>
        <strain evidence="10 11">SPB151</strain>
    </source>
</reference>
<evidence type="ECO:0000256" key="5">
    <source>
        <dbReference type="ARBA" id="ARBA00022692"/>
    </source>
</evidence>
<evidence type="ECO:0000313" key="10">
    <source>
        <dbReference type="EMBL" id="QNE18494.1"/>
    </source>
</evidence>
<reference evidence="11" key="1">
    <citation type="submission" date="2019-09" db="EMBL/GenBank/DDBJ databases">
        <title>Antimicrobial potential of Antarctic Bacteria.</title>
        <authorList>
            <person name="Benaud N."/>
            <person name="Edwards R.J."/>
            <person name="Ferrari B.C."/>
        </authorList>
    </citation>
    <scope>NUCLEOTIDE SEQUENCE [LARGE SCALE GENOMIC DNA]</scope>
    <source>
        <strain evidence="11">SPB151</strain>
    </source>
</reference>
<feature type="domain" description="ABC transmembrane type-1" evidence="9">
    <location>
        <begin position="65"/>
        <end position="255"/>
    </location>
</feature>
<evidence type="ECO:0000256" key="4">
    <source>
        <dbReference type="ARBA" id="ARBA00022519"/>
    </source>
</evidence>
<evidence type="ECO:0000256" key="8">
    <source>
        <dbReference type="RuleBase" id="RU363032"/>
    </source>
</evidence>
<dbReference type="GO" id="GO:0055085">
    <property type="term" value="P:transmembrane transport"/>
    <property type="evidence" value="ECO:0007669"/>
    <property type="project" value="InterPro"/>
</dbReference>
<dbReference type="EMBL" id="CP043661">
    <property type="protein sequence ID" value="QNE18494.1"/>
    <property type="molecule type" value="Genomic_DNA"/>
</dbReference>
<feature type="transmembrane region" description="Helical" evidence="8">
    <location>
        <begin position="12"/>
        <end position="36"/>
    </location>
</feature>
<keyword evidence="11" id="KW-1185">Reference proteome</keyword>
<name>A0A7G6WWX9_9ACTN</name>
<comment type="subcellular location">
    <subcellularLocation>
        <location evidence="1">Cell inner membrane</location>
        <topology evidence="1">Multi-pass membrane protein</topology>
    </subcellularLocation>
    <subcellularLocation>
        <location evidence="8">Cell membrane</location>
        <topology evidence="8">Multi-pass membrane protein</topology>
    </subcellularLocation>
</comment>
<feature type="transmembrane region" description="Helical" evidence="8">
    <location>
        <begin position="136"/>
        <end position="158"/>
    </location>
</feature>
<dbReference type="CDD" id="cd06261">
    <property type="entry name" value="TM_PBP2"/>
    <property type="match status" value="1"/>
</dbReference>
<keyword evidence="3" id="KW-1003">Cell membrane</keyword>
<dbReference type="KEGG" id="kqi:F1D05_12020"/>
<dbReference type="PANTHER" id="PTHR43357">
    <property type="entry name" value="INNER MEMBRANE ABC TRANSPORTER PERMEASE PROTEIN YDCV"/>
    <property type="match status" value="1"/>
</dbReference>
<evidence type="ECO:0000256" key="1">
    <source>
        <dbReference type="ARBA" id="ARBA00004429"/>
    </source>
</evidence>
<evidence type="ECO:0000256" key="7">
    <source>
        <dbReference type="ARBA" id="ARBA00023136"/>
    </source>
</evidence>
<comment type="similarity">
    <text evidence="8">Belongs to the binding-protein-dependent transport system permease family.</text>
</comment>
<gene>
    <name evidence="10" type="ORF">F1D05_12020</name>
</gene>
<dbReference type="InterPro" id="IPR000515">
    <property type="entry name" value="MetI-like"/>
</dbReference>
<dbReference type="Pfam" id="PF00528">
    <property type="entry name" value="BPD_transp_1"/>
    <property type="match status" value="1"/>
</dbReference>
<accession>A0A7G6WWX9</accession>
<evidence type="ECO:0000256" key="2">
    <source>
        <dbReference type="ARBA" id="ARBA00022448"/>
    </source>
</evidence>
<dbReference type="Proteomes" id="UP000515563">
    <property type="component" value="Chromosome"/>
</dbReference>
<feature type="transmembrane region" description="Helical" evidence="8">
    <location>
        <begin position="100"/>
        <end position="124"/>
    </location>
</feature>
<feature type="transmembrane region" description="Helical" evidence="8">
    <location>
        <begin position="188"/>
        <end position="214"/>
    </location>
</feature>
<evidence type="ECO:0000313" key="11">
    <source>
        <dbReference type="Proteomes" id="UP000515563"/>
    </source>
</evidence>
<evidence type="ECO:0000256" key="6">
    <source>
        <dbReference type="ARBA" id="ARBA00022989"/>
    </source>
</evidence>
<dbReference type="GO" id="GO:0005886">
    <property type="term" value="C:plasma membrane"/>
    <property type="evidence" value="ECO:0007669"/>
    <property type="project" value="UniProtKB-SubCell"/>
</dbReference>
<dbReference type="SUPFAM" id="SSF161098">
    <property type="entry name" value="MetI-like"/>
    <property type="match status" value="1"/>
</dbReference>
<dbReference type="RefSeq" id="WP_185447669.1">
    <property type="nucleotide sequence ID" value="NZ_CP043661.1"/>
</dbReference>
<keyword evidence="4" id="KW-0997">Cell inner membrane</keyword>
<feature type="transmembrane region" description="Helical" evidence="8">
    <location>
        <begin position="234"/>
        <end position="255"/>
    </location>
</feature>
<dbReference type="PANTHER" id="PTHR43357:SF4">
    <property type="entry name" value="INNER MEMBRANE ABC TRANSPORTER PERMEASE PROTEIN YDCV"/>
    <property type="match status" value="1"/>
</dbReference>
<sequence length="265" mass="27667">MLLWTRPGRILTWLAFAIVFGVLVLAPFVVVAAAAFSGTWNGVLPAAFTGEHLSEALSGDQLASLSVSLQTALLGGLLAVVFGTWAALASRSAPAPIARFADALHHLPIAVPSVVVGLSLLVAFSRQPVLLNGTKWIVVIAHLVLMIAFSYGTVAAALQRTDDAFAQVAASLGASPARVLWKVRLPMLLPAIVSAGSLSIALSMGEVGATIMVYPASWRTLPVSIFALTDRGQTFVAAAESLVLLAVTVVLVVTLDRLRGRAAER</sequence>
<dbReference type="Gene3D" id="1.10.3720.10">
    <property type="entry name" value="MetI-like"/>
    <property type="match status" value="1"/>
</dbReference>
<dbReference type="PROSITE" id="PS50928">
    <property type="entry name" value="ABC_TM1"/>
    <property type="match status" value="1"/>
</dbReference>
<keyword evidence="7 8" id="KW-0472">Membrane</keyword>
<keyword evidence="6 8" id="KW-1133">Transmembrane helix</keyword>
<dbReference type="InterPro" id="IPR035906">
    <property type="entry name" value="MetI-like_sf"/>
</dbReference>
<evidence type="ECO:0000256" key="3">
    <source>
        <dbReference type="ARBA" id="ARBA00022475"/>
    </source>
</evidence>
<evidence type="ECO:0000259" key="9">
    <source>
        <dbReference type="PROSITE" id="PS50928"/>
    </source>
</evidence>